<dbReference type="AlphaFoldDB" id="E0V9P2"/>
<name>E0V9P2_PEDHC</name>
<dbReference type="EMBL" id="AAZO01000230">
    <property type="status" value="NOT_ANNOTATED_CDS"/>
    <property type="molecule type" value="Genomic_DNA"/>
</dbReference>
<dbReference type="InParanoid" id="E0V9P2"/>
<dbReference type="HOGENOM" id="CLU_2906786_0_0_1"/>
<dbReference type="RefSeq" id="XP_002422849.1">
    <property type="nucleotide sequence ID" value="XM_002422804.1"/>
</dbReference>
<proteinExistence type="predicted"/>
<evidence type="ECO:0000313" key="3">
    <source>
        <dbReference type="EnsemblMetazoa" id="PHUM018990-PA"/>
    </source>
</evidence>
<protein>
    <recommendedName>
        <fullName evidence="5">Transmembrane protein</fullName>
    </recommendedName>
</protein>
<dbReference type="KEGG" id="phu:Phum_PHUM018990"/>
<dbReference type="Proteomes" id="UP000009046">
    <property type="component" value="Unassembled WGS sequence"/>
</dbReference>
<evidence type="ECO:0000313" key="2">
    <source>
        <dbReference type="EMBL" id="EEB10111.1"/>
    </source>
</evidence>
<keyword evidence="1" id="KW-0472">Membrane</keyword>
<reference evidence="2" key="2">
    <citation type="submission" date="2007-04" db="EMBL/GenBank/DDBJ databases">
        <title>The genome of the human body louse.</title>
        <authorList>
            <consortium name="The Human Body Louse Genome Consortium"/>
            <person name="Kirkness E."/>
            <person name="Walenz B."/>
            <person name="Hass B."/>
            <person name="Bruggner R."/>
            <person name="Strausberg R."/>
        </authorList>
    </citation>
    <scope>NUCLEOTIDE SEQUENCE</scope>
    <source>
        <strain evidence="2">USDA</strain>
    </source>
</reference>
<dbReference type="VEuPathDB" id="VectorBase:PHUM018990"/>
<dbReference type="EMBL" id="DS234995">
    <property type="protein sequence ID" value="EEB10111.1"/>
    <property type="molecule type" value="Genomic_DNA"/>
</dbReference>
<keyword evidence="1" id="KW-1133">Transmembrane helix</keyword>
<organism>
    <name type="scientific">Pediculus humanus subsp. corporis</name>
    <name type="common">Body louse</name>
    <dbReference type="NCBI Taxonomy" id="121224"/>
    <lineage>
        <taxon>Eukaryota</taxon>
        <taxon>Metazoa</taxon>
        <taxon>Ecdysozoa</taxon>
        <taxon>Arthropoda</taxon>
        <taxon>Hexapoda</taxon>
        <taxon>Insecta</taxon>
        <taxon>Pterygota</taxon>
        <taxon>Neoptera</taxon>
        <taxon>Paraneoptera</taxon>
        <taxon>Psocodea</taxon>
        <taxon>Troctomorpha</taxon>
        <taxon>Phthiraptera</taxon>
        <taxon>Anoplura</taxon>
        <taxon>Pediculidae</taxon>
        <taxon>Pediculus</taxon>
    </lineage>
</organism>
<dbReference type="GeneID" id="8233811"/>
<feature type="transmembrane region" description="Helical" evidence="1">
    <location>
        <begin position="18"/>
        <end position="51"/>
    </location>
</feature>
<dbReference type="CTD" id="8233811"/>
<evidence type="ECO:0000313" key="4">
    <source>
        <dbReference type="Proteomes" id="UP000009046"/>
    </source>
</evidence>
<accession>E0V9P2</accession>
<gene>
    <name evidence="3" type="primary">8233811</name>
    <name evidence="2" type="ORF">Phum_PHUM018990</name>
</gene>
<keyword evidence="4" id="KW-1185">Reference proteome</keyword>
<dbReference type="EnsemblMetazoa" id="PHUM018990-RA">
    <property type="protein sequence ID" value="PHUM018990-PA"/>
    <property type="gene ID" value="PHUM018990"/>
</dbReference>
<reference evidence="3" key="3">
    <citation type="submission" date="2020-05" db="UniProtKB">
        <authorList>
            <consortium name="EnsemblMetazoa"/>
        </authorList>
    </citation>
    <scope>IDENTIFICATION</scope>
    <source>
        <strain evidence="3">USDA</strain>
    </source>
</reference>
<sequence>MVKVRAEVVDVTLKNFPVFVVCATVRGFVVCLFYSKSLFSTVVHFFSFFFLSRKIPPRFRHT</sequence>
<evidence type="ECO:0000256" key="1">
    <source>
        <dbReference type="SAM" id="Phobius"/>
    </source>
</evidence>
<evidence type="ECO:0008006" key="5">
    <source>
        <dbReference type="Google" id="ProtNLM"/>
    </source>
</evidence>
<keyword evidence="1" id="KW-0812">Transmembrane</keyword>
<reference evidence="2" key="1">
    <citation type="submission" date="2007-04" db="EMBL/GenBank/DDBJ databases">
        <title>Annotation of Pediculus humanus corporis strain USDA.</title>
        <authorList>
            <person name="Kirkness E."/>
            <person name="Hannick L."/>
            <person name="Hass B."/>
            <person name="Bruggner R."/>
            <person name="Lawson D."/>
            <person name="Bidwell S."/>
            <person name="Joardar V."/>
            <person name="Caler E."/>
            <person name="Walenz B."/>
            <person name="Inman J."/>
            <person name="Schobel S."/>
            <person name="Galinsky K."/>
            <person name="Amedeo P."/>
            <person name="Strausberg R."/>
        </authorList>
    </citation>
    <scope>NUCLEOTIDE SEQUENCE</scope>
    <source>
        <strain evidence="2">USDA</strain>
    </source>
</reference>